<dbReference type="PROSITE" id="PS51257">
    <property type="entry name" value="PROKAR_LIPOPROTEIN"/>
    <property type="match status" value="1"/>
</dbReference>
<accession>A0A7C9LC44</accession>
<evidence type="ECO:0000313" key="3">
    <source>
        <dbReference type="Proteomes" id="UP000482295"/>
    </source>
</evidence>
<dbReference type="RefSeq" id="WP_155716052.1">
    <property type="nucleotide sequence ID" value="NZ_VVIQ01000006.1"/>
</dbReference>
<keyword evidence="3" id="KW-1185">Reference proteome</keyword>
<dbReference type="EMBL" id="VVIQ01000006">
    <property type="protein sequence ID" value="MUL28072.1"/>
    <property type="molecule type" value="Genomic_DNA"/>
</dbReference>
<dbReference type="AlphaFoldDB" id="A0A7C9LC44"/>
<sequence length="534" mass="59603">MKKTMKQYSFASRLKSLALVFGIALAFASCANEDIAQNPNDTDNNKNFTIFSTGDPETRTSMESNGAFYWEAGDKIWVKDDDGAWQQSRNAPTEKTASFKFEVPGKFTKTTTYKVYYPGQNGNQNQVAIAANQSQAMPNTTAHFGTSGDCGMADAAWSNAKNGFAFTLDHKAAYLLFLPRTSNTILHNCYLTKVEVNSADDITSTYTLDPTTGKLTGAGTGEQITVELGGNGIYPNGFPLTNNTASASTNGAYMVIKPGTHTLKIRYWVKDIVTNIEGTVTKMLSSKNFEQNKYYNITANLDVRDYDGDHYYMWDAQEQYWKGYEWNHGGSQPTVSVGFPGATNSNDYPKNHSDTNHRYYNESYPGYGVNNPATHSSFNNVPNANELSWYVMYGDPRWDGDELWTTMGHLYKGGMWLKKKSVLQAENHYDTEKSADNTTDMRTTRKAYNNINSSIFYSGSPSVADASNYFYLPALGGYIIDIISGIGSAGQYWSSSTDPWNSYYAYYLQFDSGRIYVSANAFRNMGFRVEPSFE</sequence>
<keyword evidence="1" id="KW-0732">Signal</keyword>
<dbReference type="CDD" id="cd13120">
    <property type="entry name" value="BF2867_like_N"/>
    <property type="match status" value="1"/>
</dbReference>
<evidence type="ECO:0000256" key="1">
    <source>
        <dbReference type="SAM" id="SignalP"/>
    </source>
</evidence>
<organism evidence="2 3">
    <name type="scientific">Prevotella vespertina</name>
    <dbReference type="NCBI Taxonomy" id="2608404"/>
    <lineage>
        <taxon>Bacteria</taxon>
        <taxon>Pseudomonadati</taxon>
        <taxon>Bacteroidota</taxon>
        <taxon>Bacteroidia</taxon>
        <taxon>Bacteroidales</taxon>
        <taxon>Prevotellaceae</taxon>
        <taxon>Prevotella</taxon>
    </lineage>
</organism>
<protein>
    <recommendedName>
        <fullName evidence="4">Fimbrillin family protein</fullName>
    </recommendedName>
</protein>
<proteinExistence type="predicted"/>
<feature type="signal peptide" evidence="1">
    <location>
        <begin position="1"/>
        <end position="31"/>
    </location>
</feature>
<evidence type="ECO:0000313" key="2">
    <source>
        <dbReference type="EMBL" id="MUL28072.1"/>
    </source>
</evidence>
<comment type="caution">
    <text evidence="2">The sequence shown here is derived from an EMBL/GenBank/DDBJ whole genome shotgun (WGS) entry which is preliminary data.</text>
</comment>
<name>A0A7C9LC44_9BACT</name>
<dbReference type="Proteomes" id="UP000482295">
    <property type="component" value="Unassembled WGS sequence"/>
</dbReference>
<gene>
    <name evidence="2" type="ORF">F0475_07120</name>
</gene>
<feature type="chain" id="PRO_5028841687" description="Fimbrillin family protein" evidence="1">
    <location>
        <begin position="32"/>
        <end position="534"/>
    </location>
</feature>
<evidence type="ECO:0008006" key="4">
    <source>
        <dbReference type="Google" id="ProtNLM"/>
    </source>
</evidence>
<reference evidence="2 3" key="1">
    <citation type="submission" date="2019-09" db="EMBL/GenBank/DDBJ databases">
        <title>Prevotella A2879 sp. nov., isolated from an abscess of a patient.</title>
        <authorList>
            <person name="Buhl M."/>
            <person name="Oberhettinger P."/>
        </authorList>
    </citation>
    <scope>NUCLEOTIDE SEQUENCE [LARGE SCALE GENOMIC DNA]</scope>
    <source>
        <strain evidence="2 3">A2879</strain>
    </source>
</reference>